<comment type="similarity">
    <text evidence="1">Belongs to the universal stress protein A family.</text>
</comment>
<dbReference type="EMBL" id="CP061539">
    <property type="protein sequence ID" value="QNV37914.1"/>
    <property type="molecule type" value="Genomic_DNA"/>
</dbReference>
<evidence type="ECO:0000256" key="1">
    <source>
        <dbReference type="ARBA" id="ARBA00008791"/>
    </source>
</evidence>
<evidence type="ECO:0000259" key="2">
    <source>
        <dbReference type="Pfam" id="PF00582"/>
    </source>
</evidence>
<dbReference type="InterPro" id="IPR014729">
    <property type="entry name" value="Rossmann-like_a/b/a_fold"/>
</dbReference>
<dbReference type="PRINTS" id="PR01438">
    <property type="entry name" value="UNVRSLSTRESS"/>
</dbReference>
<dbReference type="SUPFAM" id="SSF52402">
    <property type="entry name" value="Adenine nucleotide alpha hydrolases-like"/>
    <property type="match status" value="1"/>
</dbReference>
<protein>
    <submittedName>
        <fullName evidence="3">Universal stress protein</fullName>
    </submittedName>
</protein>
<evidence type="ECO:0000313" key="3">
    <source>
        <dbReference type="EMBL" id="QNV37914.1"/>
    </source>
</evidence>
<accession>A0A7H2BE18</accession>
<dbReference type="KEGG" id="rter:IDM49_01015"/>
<dbReference type="AlphaFoldDB" id="A0A7H2BE18"/>
<name>A0A7H2BE18_9MICC</name>
<gene>
    <name evidence="3" type="ORF">IDM49_01015</name>
</gene>
<dbReference type="CDD" id="cd00293">
    <property type="entry name" value="USP-like"/>
    <property type="match status" value="1"/>
</dbReference>
<sequence>MPDFYSRPAKTPEPSYQVAASERIGDAQKTVVLGYREDASARVVKETVREAKTRQAAVRVVMFSADDQTSPNYSEVSGVKKMARALIAEGLEFEIFRPASDVGQQVLDVANEHNAELIVLSIRKRSPMLKMLLGSSAQRILLDAECPVLSLR</sequence>
<dbReference type="RefSeq" id="WP_190724709.1">
    <property type="nucleotide sequence ID" value="NZ_CP061539.1"/>
</dbReference>
<dbReference type="Pfam" id="PF00582">
    <property type="entry name" value="Usp"/>
    <property type="match status" value="1"/>
</dbReference>
<dbReference type="GeneID" id="96622800"/>
<feature type="domain" description="UspA" evidence="2">
    <location>
        <begin position="29"/>
        <end position="149"/>
    </location>
</feature>
<proteinExistence type="inferred from homology"/>
<organism evidence="3 4">
    <name type="scientific">Rothia terrae</name>
    <dbReference type="NCBI Taxonomy" id="396015"/>
    <lineage>
        <taxon>Bacteria</taxon>
        <taxon>Bacillati</taxon>
        <taxon>Actinomycetota</taxon>
        <taxon>Actinomycetes</taxon>
        <taxon>Micrococcales</taxon>
        <taxon>Micrococcaceae</taxon>
        <taxon>Rothia</taxon>
    </lineage>
</organism>
<dbReference type="Gene3D" id="3.40.50.620">
    <property type="entry name" value="HUPs"/>
    <property type="match status" value="1"/>
</dbReference>
<dbReference type="InterPro" id="IPR006015">
    <property type="entry name" value="Universal_stress_UspA"/>
</dbReference>
<dbReference type="Proteomes" id="UP000516404">
    <property type="component" value="Chromosome"/>
</dbReference>
<keyword evidence="4" id="KW-1185">Reference proteome</keyword>
<dbReference type="InterPro" id="IPR006016">
    <property type="entry name" value="UspA"/>
</dbReference>
<reference evidence="3 4" key="1">
    <citation type="submission" date="2020-09" db="EMBL/GenBank/DDBJ databases">
        <title>Investigation of environmental microbes.</title>
        <authorList>
            <person name="Ou Y."/>
            <person name="Kang Q."/>
        </authorList>
    </citation>
    <scope>NUCLEOTIDE SEQUENCE [LARGE SCALE GENOMIC DNA]</scope>
    <source>
        <strain evidence="3 4">KJZ-14</strain>
    </source>
</reference>
<evidence type="ECO:0000313" key="4">
    <source>
        <dbReference type="Proteomes" id="UP000516404"/>
    </source>
</evidence>